<evidence type="ECO:0000256" key="3">
    <source>
        <dbReference type="ARBA" id="ARBA00022448"/>
    </source>
</evidence>
<keyword evidence="3" id="KW-0813">Transport</keyword>
<accession>A0A537JB20</accession>
<dbReference type="AlphaFoldDB" id="A0A537JB20"/>
<evidence type="ECO:0000313" key="7">
    <source>
        <dbReference type="Proteomes" id="UP000320048"/>
    </source>
</evidence>
<reference evidence="6 7" key="1">
    <citation type="journal article" date="2019" name="Nat. Microbiol.">
        <title>Mediterranean grassland soil C-N compound turnover is dependent on rainfall and depth, and is mediated by genomically divergent microorganisms.</title>
        <authorList>
            <person name="Diamond S."/>
            <person name="Andeer P.F."/>
            <person name="Li Z."/>
            <person name="Crits-Christoph A."/>
            <person name="Burstein D."/>
            <person name="Anantharaman K."/>
            <person name="Lane K.R."/>
            <person name="Thomas B.C."/>
            <person name="Pan C."/>
            <person name="Northen T.R."/>
            <person name="Banfield J.F."/>
        </authorList>
    </citation>
    <scope>NUCLEOTIDE SEQUENCE [LARGE SCALE GENOMIC DNA]</scope>
    <source>
        <strain evidence="6">NP_7</strain>
    </source>
</reference>
<dbReference type="PIRSF" id="PIRSF002741">
    <property type="entry name" value="MppA"/>
    <property type="match status" value="1"/>
</dbReference>
<sequence>MSDSHLQHELGQHLREELLAGRISRREFLRSATAFGLSAGAIAALLAGGGRAPALAQTPPVKRAGTIRVALVPPTAAVDPVTMYDAGAIAVVQQVAEYLIWAEKDLRLRPVLATRWEPDAQARTWTFTLRDGVTFSTGRPLGADDVIATFDRLTDPQTKSAARSNFKGILSKGNVEKLAANRVAFHLDRPFVDFPYLLSSTNYNAVVLPQPYAGDFEQHPVGTGPFALTAYTPKESASFKRNPGYWQKDLPYLEGVEFRFFAEIQPQVLALQAGAVDMMLATPFQGSQAVFTDPNITVLQTSSSKHRAVHMRVDTAPFTDKRVRQALALCLDRPGIVQGLFQGRADVGNDEMFAPIFPGSPTIPQRTQNYAVAKQLLREAGQADLKVTLTYEVYQEVPQYAVFLQQMMKPAGVTVTLDQMTQAAYYGSGSTQPWLQVPMGITDWASRTVPSQFILPAYTCSGVWNSAHWCNKEYDDLAEQYDATLDAQRRGSIARKLAVLQQDATPAIIGYWIRAPRAVRKRVQGVEPNGSDFLDLTRASLA</sequence>
<dbReference type="GO" id="GO:0030313">
    <property type="term" value="C:cell envelope"/>
    <property type="evidence" value="ECO:0007669"/>
    <property type="project" value="UniProtKB-SubCell"/>
</dbReference>
<dbReference type="Pfam" id="PF00496">
    <property type="entry name" value="SBP_bac_5"/>
    <property type="match status" value="1"/>
</dbReference>
<dbReference type="GO" id="GO:0042597">
    <property type="term" value="C:periplasmic space"/>
    <property type="evidence" value="ECO:0007669"/>
    <property type="project" value="UniProtKB-ARBA"/>
</dbReference>
<dbReference type="GO" id="GO:0043190">
    <property type="term" value="C:ATP-binding cassette (ABC) transporter complex"/>
    <property type="evidence" value="ECO:0007669"/>
    <property type="project" value="InterPro"/>
</dbReference>
<dbReference type="Gene3D" id="3.40.190.10">
    <property type="entry name" value="Periplasmic binding protein-like II"/>
    <property type="match status" value="1"/>
</dbReference>
<dbReference type="PROSITE" id="PS51318">
    <property type="entry name" value="TAT"/>
    <property type="match status" value="1"/>
</dbReference>
<protein>
    <submittedName>
        <fullName evidence="6">ABC transporter substrate-binding protein</fullName>
    </submittedName>
</protein>
<keyword evidence="4" id="KW-0732">Signal</keyword>
<dbReference type="Gene3D" id="3.10.105.10">
    <property type="entry name" value="Dipeptide-binding Protein, Domain 3"/>
    <property type="match status" value="1"/>
</dbReference>
<feature type="domain" description="Solute-binding protein family 5" evidence="5">
    <location>
        <begin position="108"/>
        <end position="461"/>
    </location>
</feature>
<evidence type="ECO:0000259" key="5">
    <source>
        <dbReference type="Pfam" id="PF00496"/>
    </source>
</evidence>
<dbReference type="SUPFAM" id="SSF53850">
    <property type="entry name" value="Periplasmic binding protein-like II"/>
    <property type="match status" value="1"/>
</dbReference>
<dbReference type="EMBL" id="VBAO01000200">
    <property type="protein sequence ID" value="TMI80759.1"/>
    <property type="molecule type" value="Genomic_DNA"/>
</dbReference>
<comment type="caution">
    <text evidence="6">The sequence shown here is derived from an EMBL/GenBank/DDBJ whole genome shotgun (WGS) entry which is preliminary data.</text>
</comment>
<comment type="similarity">
    <text evidence="2">Belongs to the bacterial solute-binding protein 5 family.</text>
</comment>
<dbReference type="InterPro" id="IPR030678">
    <property type="entry name" value="Peptide/Ni-bd"/>
</dbReference>
<evidence type="ECO:0000256" key="4">
    <source>
        <dbReference type="ARBA" id="ARBA00022729"/>
    </source>
</evidence>
<dbReference type="InterPro" id="IPR039424">
    <property type="entry name" value="SBP_5"/>
</dbReference>
<organism evidence="6 7">
    <name type="scientific">Candidatus Segetimicrobium genomatis</name>
    <dbReference type="NCBI Taxonomy" id="2569760"/>
    <lineage>
        <taxon>Bacteria</taxon>
        <taxon>Bacillati</taxon>
        <taxon>Candidatus Sysuimicrobiota</taxon>
        <taxon>Candidatus Sysuimicrobiia</taxon>
        <taxon>Candidatus Sysuimicrobiales</taxon>
        <taxon>Candidatus Segetimicrobiaceae</taxon>
        <taxon>Candidatus Segetimicrobium</taxon>
    </lineage>
</organism>
<dbReference type="PANTHER" id="PTHR30290">
    <property type="entry name" value="PERIPLASMIC BINDING COMPONENT OF ABC TRANSPORTER"/>
    <property type="match status" value="1"/>
</dbReference>
<dbReference type="GO" id="GO:0015833">
    <property type="term" value="P:peptide transport"/>
    <property type="evidence" value="ECO:0007669"/>
    <property type="project" value="TreeGrafter"/>
</dbReference>
<evidence type="ECO:0000256" key="1">
    <source>
        <dbReference type="ARBA" id="ARBA00004196"/>
    </source>
</evidence>
<proteinExistence type="inferred from homology"/>
<gene>
    <name evidence="6" type="ORF">E6H04_08055</name>
</gene>
<evidence type="ECO:0000313" key="6">
    <source>
        <dbReference type="EMBL" id="TMI80759.1"/>
    </source>
</evidence>
<dbReference type="CDD" id="cd08503">
    <property type="entry name" value="PBP2_NikA_DppA_OppA_like_17"/>
    <property type="match status" value="1"/>
</dbReference>
<name>A0A537JB20_9BACT</name>
<dbReference type="InterPro" id="IPR006311">
    <property type="entry name" value="TAT_signal"/>
</dbReference>
<comment type="subcellular location">
    <subcellularLocation>
        <location evidence="1">Cell envelope</location>
    </subcellularLocation>
</comment>
<dbReference type="GO" id="GO:1904680">
    <property type="term" value="F:peptide transmembrane transporter activity"/>
    <property type="evidence" value="ECO:0007669"/>
    <property type="project" value="TreeGrafter"/>
</dbReference>
<dbReference type="InterPro" id="IPR000914">
    <property type="entry name" value="SBP_5_dom"/>
</dbReference>
<evidence type="ECO:0000256" key="2">
    <source>
        <dbReference type="ARBA" id="ARBA00005695"/>
    </source>
</evidence>
<dbReference type="PANTHER" id="PTHR30290:SF10">
    <property type="entry name" value="PERIPLASMIC OLIGOPEPTIDE-BINDING PROTEIN-RELATED"/>
    <property type="match status" value="1"/>
</dbReference>
<dbReference type="Gene3D" id="3.90.76.10">
    <property type="entry name" value="Dipeptide-binding Protein, Domain 1"/>
    <property type="match status" value="1"/>
</dbReference>
<dbReference type="Proteomes" id="UP000320048">
    <property type="component" value="Unassembled WGS sequence"/>
</dbReference>